<feature type="region of interest" description="Disordered" evidence="5">
    <location>
        <begin position="153"/>
        <end position="174"/>
    </location>
</feature>
<dbReference type="EMBL" id="MCGT01000009">
    <property type="protein sequence ID" value="ORX56994.1"/>
    <property type="molecule type" value="Genomic_DNA"/>
</dbReference>
<accession>A0A1X2GMI5</accession>
<dbReference type="PANTHER" id="PTHR15549">
    <property type="entry name" value="PAIRED IMMUNOGLOBULIN-LIKE TYPE 2 RECEPTOR"/>
    <property type="match status" value="1"/>
</dbReference>
<dbReference type="GO" id="GO:0071944">
    <property type="term" value="C:cell periphery"/>
    <property type="evidence" value="ECO:0007669"/>
    <property type="project" value="UniProtKB-ARBA"/>
</dbReference>
<evidence type="ECO:0000256" key="2">
    <source>
        <dbReference type="ARBA" id="ARBA00022692"/>
    </source>
</evidence>
<keyword evidence="9" id="KW-1185">Reference proteome</keyword>
<sequence length="350" mass="35892">MASLFSLLLVAVLYSGSIHALNFNLPFPNQLVFAGTSVLTTWGGLGNATATNLYVATGASADNCTIISIVLQNTTSTSTMAAIPKDAPNGNTFLLLVGNDTPPSQATVGLSISFGSSTTPSSVATGSATPTASASANATSSIPLTSSLISATATSSTSGPTASSSDASTSPSNSLSTGAIAGVAVAAAAAGLGLVVVAILFARRRRNRKEKRHTELFDDPTQFDPPYTPTYSAAGSGIHHNNMAPLPASPFDSYSDPAMSYSRSIAHSQAPAVFANTPPGYPPHDAPMEMVPGPQPYSSRTELPISTRTEIEDSAKHDPFTPSVALNKPDEVLPTSPTTQEPNDKPHSKS</sequence>
<proteinExistence type="predicted"/>
<keyword evidence="3 6" id="KW-1133">Transmembrane helix</keyword>
<gene>
    <name evidence="8" type="ORF">DM01DRAFT_1406426</name>
</gene>
<dbReference type="STRING" id="101127.A0A1X2GMI5"/>
<evidence type="ECO:0000313" key="9">
    <source>
        <dbReference type="Proteomes" id="UP000242146"/>
    </source>
</evidence>
<comment type="caution">
    <text evidence="8">The sequence shown here is derived from an EMBL/GenBank/DDBJ whole genome shotgun (WGS) entry which is preliminary data.</text>
</comment>
<dbReference type="InterPro" id="IPR051694">
    <property type="entry name" value="Immunoregulatory_rcpt-like"/>
</dbReference>
<evidence type="ECO:0000256" key="4">
    <source>
        <dbReference type="ARBA" id="ARBA00023136"/>
    </source>
</evidence>
<dbReference type="GO" id="GO:0016020">
    <property type="term" value="C:membrane"/>
    <property type="evidence" value="ECO:0007669"/>
    <property type="project" value="UniProtKB-SubCell"/>
</dbReference>
<keyword evidence="4 6" id="KW-0472">Membrane</keyword>
<dbReference type="Proteomes" id="UP000242146">
    <property type="component" value="Unassembled WGS sequence"/>
</dbReference>
<comment type="subcellular location">
    <subcellularLocation>
        <location evidence="1">Membrane</location>
        <topology evidence="1">Single-pass membrane protein</topology>
    </subcellularLocation>
</comment>
<feature type="compositionally biased region" description="Polar residues" evidence="5">
    <location>
        <begin position="296"/>
        <end position="308"/>
    </location>
</feature>
<dbReference type="OrthoDB" id="2285269at2759"/>
<evidence type="ECO:0000256" key="7">
    <source>
        <dbReference type="SAM" id="SignalP"/>
    </source>
</evidence>
<evidence type="ECO:0000256" key="1">
    <source>
        <dbReference type="ARBA" id="ARBA00004167"/>
    </source>
</evidence>
<name>A0A1X2GMI5_9FUNG</name>
<evidence type="ECO:0000256" key="3">
    <source>
        <dbReference type="ARBA" id="ARBA00022989"/>
    </source>
</evidence>
<feature type="transmembrane region" description="Helical" evidence="6">
    <location>
        <begin position="179"/>
        <end position="202"/>
    </location>
</feature>
<feature type="signal peptide" evidence="7">
    <location>
        <begin position="1"/>
        <end position="20"/>
    </location>
</feature>
<evidence type="ECO:0008006" key="10">
    <source>
        <dbReference type="Google" id="ProtNLM"/>
    </source>
</evidence>
<keyword evidence="2 6" id="KW-0812">Transmembrane</keyword>
<reference evidence="8 9" key="1">
    <citation type="submission" date="2016-07" db="EMBL/GenBank/DDBJ databases">
        <title>Pervasive Adenine N6-methylation of Active Genes in Fungi.</title>
        <authorList>
            <consortium name="DOE Joint Genome Institute"/>
            <person name="Mondo S.J."/>
            <person name="Dannebaum R.O."/>
            <person name="Kuo R.C."/>
            <person name="Labutti K."/>
            <person name="Haridas S."/>
            <person name="Kuo A."/>
            <person name="Salamov A."/>
            <person name="Ahrendt S.R."/>
            <person name="Lipzen A."/>
            <person name="Sullivan W."/>
            <person name="Andreopoulos W.B."/>
            <person name="Clum A."/>
            <person name="Lindquist E."/>
            <person name="Daum C."/>
            <person name="Ramamoorthy G.K."/>
            <person name="Gryganskyi A."/>
            <person name="Culley D."/>
            <person name="Magnuson J.K."/>
            <person name="James T.Y."/>
            <person name="O'Malley M.A."/>
            <person name="Stajich J.E."/>
            <person name="Spatafora J.W."/>
            <person name="Visel A."/>
            <person name="Grigoriev I.V."/>
        </authorList>
    </citation>
    <scope>NUCLEOTIDE SEQUENCE [LARGE SCALE GENOMIC DNA]</scope>
    <source>
        <strain evidence="8 9">NRRL 3301</strain>
    </source>
</reference>
<keyword evidence="7" id="KW-0732">Signal</keyword>
<feature type="chain" id="PRO_5012642935" description="Mid2 domain-containing protein" evidence="7">
    <location>
        <begin position="21"/>
        <end position="350"/>
    </location>
</feature>
<evidence type="ECO:0000313" key="8">
    <source>
        <dbReference type="EMBL" id="ORX56994.1"/>
    </source>
</evidence>
<feature type="compositionally biased region" description="Basic and acidic residues" evidence="5">
    <location>
        <begin position="309"/>
        <end position="319"/>
    </location>
</feature>
<protein>
    <recommendedName>
        <fullName evidence="10">Mid2 domain-containing protein</fullName>
    </recommendedName>
</protein>
<organism evidence="8 9">
    <name type="scientific">Hesseltinella vesiculosa</name>
    <dbReference type="NCBI Taxonomy" id="101127"/>
    <lineage>
        <taxon>Eukaryota</taxon>
        <taxon>Fungi</taxon>
        <taxon>Fungi incertae sedis</taxon>
        <taxon>Mucoromycota</taxon>
        <taxon>Mucoromycotina</taxon>
        <taxon>Mucoromycetes</taxon>
        <taxon>Mucorales</taxon>
        <taxon>Cunninghamellaceae</taxon>
        <taxon>Hesseltinella</taxon>
    </lineage>
</organism>
<evidence type="ECO:0000256" key="6">
    <source>
        <dbReference type="SAM" id="Phobius"/>
    </source>
</evidence>
<dbReference type="AlphaFoldDB" id="A0A1X2GMI5"/>
<feature type="region of interest" description="Disordered" evidence="5">
    <location>
        <begin position="276"/>
        <end position="350"/>
    </location>
</feature>
<evidence type="ECO:0000256" key="5">
    <source>
        <dbReference type="SAM" id="MobiDB-lite"/>
    </source>
</evidence>